<evidence type="ECO:0000313" key="5">
    <source>
        <dbReference type="EMBL" id="OOQ52089.1"/>
    </source>
</evidence>
<evidence type="ECO:0000256" key="3">
    <source>
        <dbReference type="ARBA" id="ARBA00023008"/>
    </source>
</evidence>
<dbReference type="Gene3D" id="3.30.1880.10">
    <property type="entry name" value="protein ne1242 domain like"/>
    <property type="match status" value="1"/>
</dbReference>
<evidence type="ECO:0000313" key="6">
    <source>
        <dbReference type="EMBL" id="QIT44603.1"/>
    </source>
</evidence>
<dbReference type="GO" id="GO:0042438">
    <property type="term" value="P:melanin biosynthetic process"/>
    <property type="evidence" value="ECO:0007669"/>
    <property type="project" value="InterPro"/>
</dbReference>
<dbReference type="InterPro" id="IPR023199">
    <property type="entry name" value="GriE/MELC1_sf"/>
</dbReference>
<keyword evidence="3" id="KW-0186">Copper</keyword>
<dbReference type="Proteomes" id="UP000502504">
    <property type="component" value="Chromosome"/>
</dbReference>
<dbReference type="AlphaFoldDB" id="A0AAE7CLC8"/>
<dbReference type="GO" id="GO:0005507">
    <property type="term" value="F:copper ion binding"/>
    <property type="evidence" value="ECO:0007669"/>
    <property type="project" value="InterPro"/>
</dbReference>
<evidence type="ECO:0000256" key="4">
    <source>
        <dbReference type="SAM" id="MobiDB-lite"/>
    </source>
</evidence>
<dbReference type="GeneID" id="93957633"/>
<feature type="compositionally biased region" description="Gly residues" evidence="4">
    <location>
        <begin position="54"/>
        <end position="69"/>
    </location>
</feature>
<sequence>MAASADGVPAPAVTAGPSRPRSRRDLLRGMLAPAAALALTPVVAAAWPTDPGNGQDGPEGAGGAPGGPGTRFDEMYRGRRIQGVLAGPAPGDRAVAADPRWQVTVDGRPLHLMRRADGTWLSMVDHYRSYPTPLEAARAAVDELGPGEQLRDTAHGHGGTHQGGHRGLHA</sequence>
<dbReference type="EMBL" id="LHQL01000008">
    <property type="protein sequence ID" value="OOQ52089.1"/>
    <property type="molecule type" value="Genomic_DNA"/>
</dbReference>
<keyword evidence="2" id="KW-0732">Signal</keyword>
<reference evidence="5 7" key="1">
    <citation type="submission" date="2015-07" db="EMBL/GenBank/DDBJ databases">
        <title>Draft Genome Sequence of Streptomyces antibioticus, IMRU 3720 reveals insights in the evolution of actinomycin biosynthetic gene clusters in Streptomyces.</title>
        <authorList>
            <person name="Crnovcic I."/>
            <person name="Ruckert C."/>
            <person name="Kalinowksi J."/>
            <person name="Keller U."/>
        </authorList>
    </citation>
    <scope>NUCLEOTIDE SEQUENCE [LARGE SCALE GENOMIC DNA]</scope>
    <source>
        <strain evidence="5 7">DSM 41481</strain>
    </source>
</reference>
<gene>
    <name evidence="5" type="ORF">AFM16_14190</name>
    <name evidence="6" type="ORF">HCX60_14395</name>
</gene>
<dbReference type="InterPro" id="IPR010928">
    <property type="entry name" value="MelC1"/>
</dbReference>
<reference evidence="6 8" key="2">
    <citation type="submission" date="2020-03" db="EMBL/GenBank/DDBJ databases">
        <title>Is there a link between lipid content and antibiotic production in Streptomyces?</title>
        <authorList>
            <person name="David M."/>
            <person name="Lejeune C."/>
            <person name="Abreu S."/>
            <person name="Thibessard A."/>
            <person name="Leblond P."/>
            <person name="Chaminade P."/>
            <person name="Virolle M.-J."/>
        </authorList>
    </citation>
    <scope>NUCLEOTIDE SEQUENCE [LARGE SCALE GENOMIC DNA]</scope>
    <source>
        <strain evidence="6 8">DSM 41481</strain>
    </source>
</reference>
<feature type="region of interest" description="Disordered" evidence="4">
    <location>
        <begin position="47"/>
        <end position="74"/>
    </location>
</feature>
<accession>A0AAE7CLC8</accession>
<dbReference type="InterPro" id="IPR006311">
    <property type="entry name" value="TAT_signal"/>
</dbReference>
<dbReference type="EMBL" id="CP050692">
    <property type="protein sequence ID" value="QIT44603.1"/>
    <property type="molecule type" value="Genomic_DNA"/>
</dbReference>
<proteinExistence type="inferred from homology"/>
<protein>
    <recommendedName>
        <fullName evidence="9">Tyrosinase</fullName>
    </recommendedName>
</protein>
<organism evidence="6 8">
    <name type="scientific">Streptomyces antibioticus</name>
    <dbReference type="NCBI Taxonomy" id="1890"/>
    <lineage>
        <taxon>Bacteria</taxon>
        <taxon>Bacillati</taxon>
        <taxon>Actinomycetota</taxon>
        <taxon>Actinomycetes</taxon>
        <taxon>Kitasatosporales</taxon>
        <taxon>Streptomycetaceae</taxon>
        <taxon>Streptomyces</taxon>
    </lineage>
</organism>
<dbReference type="RefSeq" id="WP_030779715.1">
    <property type="nucleotide sequence ID" value="NZ_CM007717.1"/>
</dbReference>
<evidence type="ECO:0008006" key="9">
    <source>
        <dbReference type="Google" id="ProtNLM"/>
    </source>
</evidence>
<dbReference type="Pfam" id="PF06236">
    <property type="entry name" value="MelC1"/>
    <property type="match status" value="1"/>
</dbReference>
<evidence type="ECO:0000256" key="1">
    <source>
        <dbReference type="ARBA" id="ARBA00009871"/>
    </source>
</evidence>
<evidence type="ECO:0000313" key="7">
    <source>
        <dbReference type="Proteomes" id="UP000190306"/>
    </source>
</evidence>
<name>A0AAE7CLC8_STRAT</name>
<keyword evidence="7" id="KW-1185">Reference proteome</keyword>
<evidence type="ECO:0000256" key="2">
    <source>
        <dbReference type="ARBA" id="ARBA00022729"/>
    </source>
</evidence>
<dbReference type="Proteomes" id="UP000190306">
    <property type="component" value="Chromosome"/>
</dbReference>
<comment type="similarity">
    <text evidence="1">Belongs to the melC1 family.</text>
</comment>
<evidence type="ECO:0000313" key="8">
    <source>
        <dbReference type="Proteomes" id="UP000502504"/>
    </source>
</evidence>
<feature type="region of interest" description="Disordered" evidence="4">
    <location>
        <begin position="148"/>
        <end position="170"/>
    </location>
</feature>
<dbReference type="PROSITE" id="PS51318">
    <property type="entry name" value="TAT"/>
    <property type="match status" value="1"/>
</dbReference>
<feature type="region of interest" description="Disordered" evidence="4">
    <location>
        <begin position="1"/>
        <end position="27"/>
    </location>
</feature>